<feature type="region of interest" description="Disordered" evidence="1">
    <location>
        <begin position="235"/>
        <end position="254"/>
    </location>
</feature>
<name>A0A2V1EGE8_9PLEO</name>
<feature type="region of interest" description="Disordered" evidence="1">
    <location>
        <begin position="415"/>
        <end position="481"/>
    </location>
</feature>
<dbReference type="STRING" id="97972.A0A2V1EGE8"/>
<keyword evidence="3" id="KW-1185">Reference proteome</keyword>
<feature type="compositionally biased region" description="Basic and acidic residues" evidence="1">
    <location>
        <begin position="431"/>
        <end position="441"/>
    </location>
</feature>
<evidence type="ECO:0000313" key="3">
    <source>
        <dbReference type="Proteomes" id="UP000244855"/>
    </source>
</evidence>
<accession>A0A2V1EGE8</accession>
<evidence type="ECO:0000313" key="2">
    <source>
        <dbReference type="EMBL" id="PVI08395.1"/>
    </source>
</evidence>
<sequence length="499" mass="54906">MAFQTRRGGFAPRSTWRKTNVKFQKREETTPDLAKHPLGELLETIRSDDLDSTTKVPAGELSIQDCTYVASYNWLNKDSPTIVVPGTPPKWTPSQTRQKLKQDSGTYYRDPNAAHYPPFPTLPAVLALLSQNPTFPTTSIDLFACGNTLGNLLRFARSDSKPFRFTVQAIGSTVFLARKENDPREIIQGIHGYGHTFPEANTTWDTTVRDSESHQRLIQYTFAGLTSIVRFESDGYLPSSPPPPPSPHTLHRTTPPTVQDLVNDFAATTITTTIPSPPSPQSTSTPTLTTITQNTTTTTPPSQSQLFDLKTRSAHARGQNLAALHQEMYPTLWLKQIPNVIAAYHDGRGSFDPSSGIHITNVTSELRDWEARNQKELRRYAVLLAWIVEAARAREEGVVLEVYSSGVERLEIRKVRGGGGGGEEGGVLPRGDVRGRWERGGGGETEDDGEEGERGGEKVVDFSSSAGGEEEEEEEEEDGLLDFTGCDAEGCGYCGKCSY</sequence>
<dbReference type="EMBL" id="KZ805300">
    <property type="protein sequence ID" value="PVI08395.1"/>
    <property type="molecule type" value="Genomic_DNA"/>
</dbReference>
<gene>
    <name evidence="2" type="ORF">DM02DRAFT_510769</name>
</gene>
<feature type="compositionally biased region" description="Acidic residues" evidence="1">
    <location>
        <begin position="468"/>
        <end position="480"/>
    </location>
</feature>
<dbReference type="PANTHER" id="PTHR35179:SF2">
    <property type="entry name" value="START DOMAIN-CONTAINING PROTEIN"/>
    <property type="match status" value="1"/>
</dbReference>
<proteinExistence type="predicted"/>
<dbReference type="Proteomes" id="UP000244855">
    <property type="component" value="Unassembled WGS sequence"/>
</dbReference>
<reference evidence="2 3" key="1">
    <citation type="journal article" date="2018" name="Sci. Rep.">
        <title>Comparative genomics provides insights into the lifestyle and reveals functional heterogeneity of dark septate endophytic fungi.</title>
        <authorList>
            <person name="Knapp D.G."/>
            <person name="Nemeth J.B."/>
            <person name="Barry K."/>
            <person name="Hainaut M."/>
            <person name="Henrissat B."/>
            <person name="Johnson J."/>
            <person name="Kuo A."/>
            <person name="Lim J.H.P."/>
            <person name="Lipzen A."/>
            <person name="Nolan M."/>
            <person name="Ohm R.A."/>
            <person name="Tamas L."/>
            <person name="Grigoriev I.V."/>
            <person name="Spatafora J.W."/>
            <person name="Nagy L.G."/>
            <person name="Kovacs G.M."/>
        </authorList>
    </citation>
    <scope>NUCLEOTIDE SEQUENCE [LARGE SCALE GENOMIC DNA]</scope>
    <source>
        <strain evidence="2 3">DSE2036</strain>
    </source>
</reference>
<dbReference type="PANTHER" id="PTHR35179">
    <property type="entry name" value="PROTEIN CBG02620"/>
    <property type="match status" value="1"/>
</dbReference>
<protein>
    <recommendedName>
        <fullName evidence="4">Geranylgeranyl pyrophosphate synthetase</fullName>
    </recommendedName>
</protein>
<evidence type="ECO:0008006" key="4">
    <source>
        <dbReference type="Google" id="ProtNLM"/>
    </source>
</evidence>
<dbReference type="AlphaFoldDB" id="A0A2V1EGE8"/>
<dbReference type="OrthoDB" id="5393654at2759"/>
<organism evidence="2 3">
    <name type="scientific">Periconia macrospinosa</name>
    <dbReference type="NCBI Taxonomy" id="97972"/>
    <lineage>
        <taxon>Eukaryota</taxon>
        <taxon>Fungi</taxon>
        <taxon>Dikarya</taxon>
        <taxon>Ascomycota</taxon>
        <taxon>Pezizomycotina</taxon>
        <taxon>Dothideomycetes</taxon>
        <taxon>Pleosporomycetidae</taxon>
        <taxon>Pleosporales</taxon>
        <taxon>Massarineae</taxon>
        <taxon>Periconiaceae</taxon>
        <taxon>Periconia</taxon>
    </lineage>
</organism>
<evidence type="ECO:0000256" key="1">
    <source>
        <dbReference type="SAM" id="MobiDB-lite"/>
    </source>
</evidence>